<dbReference type="RefSeq" id="WP_227707839.1">
    <property type="nucleotide sequence ID" value="NZ_JAJEQX010000015.1"/>
</dbReference>
<proteinExistence type="predicted"/>
<feature type="domain" description="Polymerase beta nucleotidyltransferase" evidence="1">
    <location>
        <begin position="15"/>
        <end position="99"/>
    </location>
</feature>
<dbReference type="PANTHER" id="PTHR43852">
    <property type="entry name" value="NUCLEOTIDYLTRANSFERASE"/>
    <property type="match status" value="1"/>
</dbReference>
<comment type="caution">
    <text evidence="2">The sequence shown here is derived from an EMBL/GenBank/DDBJ whole genome shotgun (WGS) entry which is preliminary data.</text>
</comment>
<accession>A0ABS8FXD3</accession>
<dbReference type="InterPro" id="IPR043519">
    <property type="entry name" value="NT_sf"/>
</dbReference>
<dbReference type="InterPro" id="IPR052930">
    <property type="entry name" value="TA_antitoxin_MntA"/>
</dbReference>
<dbReference type="Pfam" id="PF18765">
    <property type="entry name" value="Polbeta"/>
    <property type="match status" value="1"/>
</dbReference>
<evidence type="ECO:0000313" key="3">
    <source>
        <dbReference type="Proteomes" id="UP001198151"/>
    </source>
</evidence>
<evidence type="ECO:0000259" key="1">
    <source>
        <dbReference type="Pfam" id="PF18765"/>
    </source>
</evidence>
<organism evidence="2 3">
    <name type="scientific">Ruminococcus turbiniformis</name>
    <dbReference type="NCBI Taxonomy" id="2881258"/>
    <lineage>
        <taxon>Bacteria</taxon>
        <taxon>Bacillati</taxon>
        <taxon>Bacillota</taxon>
        <taxon>Clostridia</taxon>
        <taxon>Eubacteriales</taxon>
        <taxon>Oscillospiraceae</taxon>
        <taxon>Ruminococcus</taxon>
    </lineage>
</organism>
<keyword evidence="3" id="KW-1185">Reference proteome</keyword>
<dbReference type="CDD" id="cd05403">
    <property type="entry name" value="NT_KNTase_like"/>
    <property type="match status" value="1"/>
</dbReference>
<dbReference type="PANTHER" id="PTHR43852:SF2">
    <property type="entry name" value="PROTEIN ADENYLYLTRANSFERASE MNTA"/>
    <property type="match status" value="1"/>
</dbReference>
<reference evidence="2 3" key="1">
    <citation type="submission" date="2021-10" db="EMBL/GenBank/DDBJ databases">
        <title>Anaerobic single-cell dispensing facilitates the cultivation of human gut bacteria.</title>
        <authorList>
            <person name="Afrizal A."/>
        </authorList>
    </citation>
    <scope>NUCLEOTIDE SEQUENCE [LARGE SCALE GENOMIC DNA]</scope>
    <source>
        <strain evidence="2 3">CLA-AA-H200</strain>
    </source>
</reference>
<dbReference type="InterPro" id="IPR041633">
    <property type="entry name" value="Polbeta"/>
</dbReference>
<evidence type="ECO:0000313" key="2">
    <source>
        <dbReference type="EMBL" id="MCC2254696.1"/>
    </source>
</evidence>
<gene>
    <name evidence="2" type="ORF">LKD70_09740</name>
</gene>
<dbReference type="SUPFAM" id="SSF81301">
    <property type="entry name" value="Nucleotidyltransferase"/>
    <property type="match status" value="1"/>
</dbReference>
<dbReference type="Gene3D" id="3.30.460.10">
    <property type="entry name" value="Beta Polymerase, domain 2"/>
    <property type="match status" value="1"/>
</dbReference>
<sequence>MKNFEQTGIKPVVFEEIKKIAEKYEVKKVILFGSRARGDYHRASDIDLAVEGGRITDFILDVKETTSTLLNFDIVDLKETAPGEFLEAIEKEGVILYEKI</sequence>
<dbReference type="EMBL" id="JAJEQX010000015">
    <property type="protein sequence ID" value="MCC2254696.1"/>
    <property type="molecule type" value="Genomic_DNA"/>
</dbReference>
<protein>
    <submittedName>
        <fullName evidence="2">Nucleotidyltransferase domain-containing protein</fullName>
    </submittedName>
</protein>
<dbReference type="Proteomes" id="UP001198151">
    <property type="component" value="Unassembled WGS sequence"/>
</dbReference>
<name>A0ABS8FXD3_9FIRM</name>